<organism evidence="3 4">
    <name type="scientific">Coemansia erecta</name>
    <dbReference type="NCBI Taxonomy" id="147472"/>
    <lineage>
        <taxon>Eukaryota</taxon>
        <taxon>Fungi</taxon>
        <taxon>Fungi incertae sedis</taxon>
        <taxon>Zoopagomycota</taxon>
        <taxon>Kickxellomycotina</taxon>
        <taxon>Kickxellomycetes</taxon>
        <taxon>Kickxellales</taxon>
        <taxon>Kickxellaceae</taxon>
        <taxon>Coemansia</taxon>
    </lineage>
</organism>
<evidence type="ECO:0000256" key="1">
    <source>
        <dbReference type="SAM" id="MobiDB-lite"/>
    </source>
</evidence>
<evidence type="ECO:0000313" key="4">
    <source>
        <dbReference type="Proteomes" id="UP001149813"/>
    </source>
</evidence>
<accession>A0A9W7Y639</accession>
<reference evidence="3" key="1">
    <citation type="submission" date="2022-07" db="EMBL/GenBank/DDBJ databases">
        <title>Phylogenomic reconstructions and comparative analyses of Kickxellomycotina fungi.</title>
        <authorList>
            <person name="Reynolds N.K."/>
            <person name="Stajich J.E."/>
            <person name="Barry K."/>
            <person name="Grigoriev I.V."/>
            <person name="Crous P."/>
            <person name="Smith M.E."/>
        </authorList>
    </citation>
    <scope>NUCLEOTIDE SEQUENCE</scope>
    <source>
        <strain evidence="3">NBRC 32514</strain>
    </source>
</reference>
<sequence length="352" mass="37296">GVADGSEQHMPLAQNCSSHMRQPRKHMHSWAGTRQLVYHTGVNGTQGYWGPEGMYPYDNMLMRFGDKNQYQSYGTMFVNDTVVDGLHPYLFIVYVVAAAARVAAAVAHAVAAAVTAATVVTAAAAIAAAASVAIAAATVAVANRAAAVANRAAASHAAASAAARAAIIAAHAVNSSVVSRVVAKAVAAKEVARAAVKAAVKAAARVVVKAAGRVVKVATGEKAAVKAKETTAASRITVTRGATRDRASLVPATTSVLHIPHHHRHHPHPRARIHTREFRRLSDRRSSFVRLVQLFQFRHRSLWLRSSGRLLQIVLLQPLRLLTHVLDASLSTTSRAFQSAVPLDTITLSALS</sequence>
<keyword evidence="2" id="KW-0812">Transmembrane</keyword>
<feature type="non-terminal residue" evidence="3">
    <location>
        <position position="352"/>
    </location>
</feature>
<keyword evidence="2" id="KW-0472">Membrane</keyword>
<evidence type="ECO:0000313" key="3">
    <source>
        <dbReference type="EMBL" id="KAJ1724502.1"/>
    </source>
</evidence>
<feature type="transmembrane region" description="Helical" evidence="2">
    <location>
        <begin position="120"/>
        <end position="142"/>
    </location>
</feature>
<evidence type="ECO:0000256" key="2">
    <source>
        <dbReference type="SAM" id="Phobius"/>
    </source>
</evidence>
<comment type="caution">
    <text evidence="3">The sequence shown here is derived from an EMBL/GenBank/DDBJ whole genome shotgun (WGS) entry which is preliminary data.</text>
</comment>
<gene>
    <name evidence="3" type="ORF">LPJ53_001272</name>
</gene>
<dbReference type="Proteomes" id="UP001149813">
    <property type="component" value="Unassembled WGS sequence"/>
</dbReference>
<keyword evidence="4" id="KW-1185">Reference proteome</keyword>
<dbReference type="AlphaFoldDB" id="A0A9W7Y639"/>
<dbReference type="OrthoDB" id="5595949at2759"/>
<protein>
    <submittedName>
        <fullName evidence="3">Uncharacterized protein</fullName>
    </submittedName>
</protein>
<keyword evidence="2" id="KW-1133">Transmembrane helix</keyword>
<feature type="transmembrane region" description="Helical" evidence="2">
    <location>
        <begin position="89"/>
        <end position="114"/>
    </location>
</feature>
<proteinExistence type="predicted"/>
<dbReference type="EMBL" id="JANBOJ010000030">
    <property type="protein sequence ID" value="KAJ1724502.1"/>
    <property type="molecule type" value="Genomic_DNA"/>
</dbReference>
<name>A0A9W7Y639_9FUNG</name>
<feature type="region of interest" description="Disordered" evidence="1">
    <location>
        <begin position="1"/>
        <end position="23"/>
    </location>
</feature>